<evidence type="ECO:0000256" key="1">
    <source>
        <dbReference type="ARBA" id="ARBA00022729"/>
    </source>
</evidence>
<evidence type="ECO:0000256" key="2">
    <source>
        <dbReference type="SAM" id="MobiDB-lite"/>
    </source>
</evidence>
<keyword evidence="1" id="KW-0732">Signal</keyword>
<organism evidence="4 5">
    <name type="scientific">Desulfotomaculum copahuensis</name>
    <dbReference type="NCBI Taxonomy" id="1838280"/>
    <lineage>
        <taxon>Bacteria</taxon>
        <taxon>Bacillati</taxon>
        <taxon>Bacillota</taxon>
        <taxon>Clostridia</taxon>
        <taxon>Eubacteriales</taxon>
        <taxon>Desulfotomaculaceae</taxon>
        <taxon>Desulfotomaculum</taxon>
    </lineage>
</organism>
<evidence type="ECO:0000259" key="3">
    <source>
        <dbReference type="PROSITE" id="PS51109"/>
    </source>
</evidence>
<dbReference type="OrthoDB" id="9797191at2"/>
<dbReference type="InterPro" id="IPR052913">
    <property type="entry name" value="Glycopeptide_resist_protein"/>
</dbReference>
<dbReference type="SMART" id="SM01208">
    <property type="entry name" value="G5"/>
    <property type="match status" value="1"/>
</dbReference>
<dbReference type="PROSITE" id="PS51109">
    <property type="entry name" value="G5"/>
    <property type="match status" value="1"/>
</dbReference>
<dbReference type="EMBL" id="LYVF01000164">
    <property type="protein sequence ID" value="OAT81442.1"/>
    <property type="molecule type" value="Genomic_DNA"/>
</dbReference>
<evidence type="ECO:0000313" key="4">
    <source>
        <dbReference type="EMBL" id="OAT81442.1"/>
    </source>
</evidence>
<dbReference type="Proteomes" id="UP000078532">
    <property type="component" value="Unassembled WGS sequence"/>
</dbReference>
<protein>
    <recommendedName>
        <fullName evidence="3">G5 domain-containing protein</fullName>
    </recommendedName>
</protein>
<dbReference type="PANTHER" id="PTHR35788:SF1">
    <property type="entry name" value="EXPORTED PROTEIN"/>
    <property type="match status" value="1"/>
</dbReference>
<dbReference type="Pfam" id="PF12229">
    <property type="entry name" value="PG_binding_4"/>
    <property type="match status" value="1"/>
</dbReference>
<name>A0A1B7LEB2_9FIRM</name>
<dbReference type="InterPro" id="IPR022029">
    <property type="entry name" value="YoaR-like_PG-bd"/>
</dbReference>
<feature type="compositionally biased region" description="Gly residues" evidence="2">
    <location>
        <begin position="486"/>
        <end position="509"/>
    </location>
</feature>
<gene>
    <name evidence="4" type="ORF">A6M21_11295</name>
</gene>
<sequence>MKAVSRRPFRWLAAGLLAGALLVLGFAYAYAARGQERVLEGVQLPGVNLQGLTREQGMQALSAFENRITGSSVRMIYRKRDWQLAPQKIDLRLDKNAIMDAALKAGRDVPWWERWARRRQIVRDGFDVPLVFYLNRDKFYGQLDALGKELTGTPPRDAAFRVRADDSIEIIPGRAGMEIDKKRACQDLMAALRAGRPPEINLSLVRVPPRVDTGTVEAMGLKGLLASFSTRFDSSYTERAYNIKVAAAALDGLLVPPGQEVSFNKVVGPRSTEAGYKNAKVIVNNKLVDGPGGGVCQVSTTLYNTVLLANLQILDRTNHSLPVAYVPMGRDATVSYGYIDFRFRNDTESYIYLRSIVNGGEITFKIYGNTAYRVPVEIHTDVTSVQEPGVLREPDPALKKGEQVVKQKGARGYTVAAERITWENGRRRVETLPVSKYDPVREIVAVGTAQPSSNPVVPPPPKQQPPPGSGRDNGPGGTTAHPDGGTQQGQGTSGNAGGTPPGQPPGGAGEKPPGQATPDGSGGASTGRPGDDAVVPGQVYGR</sequence>
<dbReference type="PANTHER" id="PTHR35788">
    <property type="entry name" value="EXPORTED PROTEIN-RELATED"/>
    <property type="match status" value="1"/>
</dbReference>
<accession>A0A1B7LEB2</accession>
<dbReference type="Pfam" id="PF07501">
    <property type="entry name" value="G5"/>
    <property type="match status" value="1"/>
</dbReference>
<feature type="region of interest" description="Disordered" evidence="2">
    <location>
        <begin position="448"/>
        <end position="542"/>
    </location>
</feature>
<proteinExistence type="predicted"/>
<reference evidence="4 5" key="1">
    <citation type="submission" date="2016-04" db="EMBL/GenBank/DDBJ databases">
        <authorList>
            <person name="Evans L.H."/>
            <person name="Alamgir A."/>
            <person name="Owens N."/>
            <person name="Weber N.D."/>
            <person name="Virtaneva K."/>
            <person name="Barbian K."/>
            <person name="Babar A."/>
            <person name="Rosenke K."/>
        </authorList>
    </citation>
    <scope>NUCLEOTIDE SEQUENCE [LARGE SCALE GENOMIC DNA]</scope>
    <source>
        <strain evidence="4 5">LMa1</strain>
    </source>
</reference>
<keyword evidence="5" id="KW-1185">Reference proteome</keyword>
<dbReference type="Gene3D" id="2.20.230.10">
    <property type="entry name" value="Resuscitation-promoting factor rpfb"/>
    <property type="match status" value="1"/>
</dbReference>
<feature type="compositionally biased region" description="Pro residues" evidence="2">
    <location>
        <begin position="456"/>
        <end position="468"/>
    </location>
</feature>
<dbReference type="InterPro" id="IPR007391">
    <property type="entry name" value="Vancomycin_resist_VanW"/>
</dbReference>
<dbReference type="RefSeq" id="WP_066668662.1">
    <property type="nucleotide sequence ID" value="NZ_LYVF01000164.1"/>
</dbReference>
<evidence type="ECO:0000313" key="5">
    <source>
        <dbReference type="Proteomes" id="UP000078532"/>
    </source>
</evidence>
<feature type="domain" description="G5" evidence="3">
    <location>
        <begin position="371"/>
        <end position="450"/>
    </location>
</feature>
<dbReference type="STRING" id="1838280.A6M21_11295"/>
<dbReference type="Pfam" id="PF04294">
    <property type="entry name" value="VanW"/>
    <property type="match status" value="1"/>
</dbReference>
<dbReference type="InterPro" id="IPR011098">
    <property type="entry name" value="G5_dom"/>
</dbReference>
<comment type="caution">
    <text evidence="4">The sequence shown here is derived from an EMBL/GenBank/DDBJ whole genome shotgun (WGS) entry which is preliminary data.</text>
</comment>
<dbReference type="AlphaFoldDB" id="A0A1B7LEB2"/>